<dbReference type="EMBL" id="CAKLBY020000068">
    <property type="protein sequence ID" value="CAK7923258.1"/>
    <property type="molecule type" value="Genomic_DNA"/>
</dbReference>
<protein>
    <recommendedName>
        <fullName evidence="4">Calponin-homology (CH) domain-containing protein</fullName>
    </recommendedName>
</protein>
<organism evidence="2 3">
    <name type="scientific">Peronospora matthiolae</name>
    <dbReference type="NCBI Taxonomy" id="2874970"/>
    <lineage>
        <taxon>Eukaryota</taxon>
        <taxon>Sar</taxon>
        <taxon>Stramenopiles</taxon>
        <taxon>Oomycota</taxon>
        <taxon>Peronosporomycetes</taxon>
        <taxon>Peronosporales</taxon>
        <taxon>Peronosporaceae</taxon>
        <taxon>Peronospora</taxon>
    </lineage>
</organism>
<evidence type="ECO:0000313" key="2">
    <source>
        <dbReference type="EMBL" id="CAK7923258.1"/>
    </source>
</evidence>
<evidence type="ECO:0000313" key="3">
    <source>
        <dbReference type="Proteomes" id="UP001162060"/>
    </source>
</evidence>
<dbReference type="AlphaFoldDB" id="A0AAV1TN73"/>
<evidence type="ECO:0008006" key="4">
    <source>
        <dbReference type="Google" id="ProtNLM"/>
    </source>
</evidence>
<feature type="compositionally biased region" description="Basic and acidic residues" evidence="1">
    <location>
        <begin position="12"/>
        <end position="28"/>
    </location>
</feature>
<accession>A0AAV1TN73</accession>
<gene>
    <name evidence="2" type="ORF">PM001_LOCUS8408</name>
</gene>
<reference evidence="2" key="1">
    <citation type="submission" date="2024-01" db="EMBL/GenBank/DDBJ databases">
        <authorList>
            <person name="Webb A."/>
        </authorList>
    </citation>
    <scope>NUCLEOTIDE SEQUENCE</scope>
    <source>
        <strain evidence="2">Pm1</strain>
    </source>
</reference>
<dbReference type="Proteomes" id="UP001162060">
    <property type="component" value="Unassembled WGS sequence"/>
</dbReference>
<feature type="region of interest" description="Disordered" evidence="1">
    <location>
        <begin position="1"/>
        <end position="84"/>
    </location>
</feature>
<comment type="caution">
    <text evidence="2">The sequence shown here is derived from an EMBL/GenBank/DDBJ whole genome shotgun (WGS) entry which is preliminary data.</text>
</comment>
<feature type="compositionally biased region" description="Basic and acidic residues" evidence="1">
    <location>
        <begin position="56"/>
        <end position="76"/>
    </location>
</feature>
<name>A0AAV1TN73_9STRA</name>
<evidence type="ECO:0000256" key="1">
    <source>
        <dbReference type="SAM" id="MobiDB-lite"/>
    </source>
</evidence>
<sequence length="259" mass="28588">MVRVLGSSGDSGVHRESLSEAVKVKTEPGMEALEAKGSPPTRGFKGSPGYESFGRGSDDKKIIKEDRSIDLEDKPRPPPMSPLKTTAYRAAKHDPLGEDPLAKTEQKLHKITQAMSNKTILKTDRVSKEEPRSYRHDRGVKAIVKPIKFVDDALDLKMEGWQLDRLAQGFHWKALKNMLSSDPVLQILNPKLIGEIQGPISRPKVATNAVEGIGAIIQLLQDAGYVAGAFDANELRECDQDQVIHTCRSLYDKRIPLTG</sequence>
<proteinExistence type="predicted"/>